<evidence type="ECO:0000256" key="1">
    <source>
        <dbReference type="SAM" id="SignalP"/>
    </source>
</evidence>
<dbReference type="Proteomes" id="UP001143304">
    <property type="component" value="Unassembled WGS sequence"/>
</dbReference>
<name>A0ABT3T6Y0_9GAMM</name>
<comment type="caution">
    <text evidence="2">The sequence shown here is derived from an EMBL/GenBank/DDBJ whole genome shotgun (WGS) entry which is preliminary data.</text>
</comment>
<accession>A0ABT3T6Y0</accession>
<evidence type="ECO:0000313" key="3">
    <source>
        <dbReference type="Proteomes" id="UP001143304"/>
    </source>
</evidence>
<gene>
    <name evidence="2" type="ORF">EYC82_09565</name>
</gene>
<dbReference type="RefSeq" id="WP_279249313.1">
    <property type="nucleotide sequence ID" value="NZ_SHNO01000001.1"/>
</dbReference>
<feature type="signal peptide" evidence="1">
    <location>
        <begin position="1"/>
        <end position="20"/>
    </location>
</feature>
<proteinExistence type="predicted"/>
<keyword evidence="1" id="KW-0732">Signal</keyword>
<evidence type="ECO:0000313" key="2">
    <source>
        <dbReference type="EMBL" id="MCX2977600.1"/>
    </source>
</evidence>
<sequence>MSRARFTCLFILVHAVTASAAEDTLPRMPWGDPDLQGIWSNATVTTLTRPDEVDKLTLTEAEATAVEKYGLFGEEARREIDNLPEGDLQAGENVGGYNAAWIDAGTRVLRVRGEPRSSIITEPLDGQIPYTLMGRGRFYWQGYKWMTRHDNPEERPDGERCIVGFGSTGGPPMLPVLYNNHYQFVQTPSEVLILVEMSHNVRTIRLDSEHLPEVVRPWLGDSIGHWEGDTLVVRTTQFHPQQNLRAAIKHQVYMTSDSVVEERFTRTNEREILYQFTVTDDSIYTQPWRGEMTLRTAQGPIYEYACHEGNYGLPNILAGARQAEKE</sequence>
<reference evidence="2" key="1">
    <citation type="submission" date="2019-02" db="EMBL/GenBank/DDBJ databases">
        <authorList>
            <person name="Li S.-H."/>
        </authorList>
    </citation>
    <scope>NUCLEOTIDE SEQUENCE</scope>
    <source>
        <strain evidence="2">IMCC11814</strain>
    </source>
</reference>
<feature type="chain" id="PRO_5046429200" evidence="1">
    <location>
        <begin position="21"/>
        <end position="326"/>
    </location>
</feature>
<keyword evidence="3" id="KW-1185">Reference proteome</keyword>
<protein>
    <submittedName>
        <fullName evidence="2">Uncharacterized protein</fullName>
    </submittedName>
</protein>
<dbReference type="EMBL" id="SHNO01000001">
    <property type="protein sequence ID" value="MCX2977600.1"/>
    <property type="molecule type" value="Genomic_DNA"/>
</dbReference>
<organism evidence="2 3">
    <name type="scientific">Candidatus Marimicrobium litorale</name>
    <dbReference type="NCBI Taxonomy" id="2518991"/>
    <lineage>
        <taxon>Bacteria</taxon>
        <taxon>Pseudomonadati</taxon>
        <taxon>Pseudomonadota</taxon>
        <taxon>Gammaproteobacteria</taxon>
        <taxon>Cellvibrionales</taxon>
        <taxon>Halieaceae</taxon>
        <taxon>Marimicrobium</taxon>
    </lineage>
</organism>